<evidence type="ECO:0000259" key="2">
    <source>
        <dbReference type="Pfam" id="PF13439"/>
    </source>
</evidence>
<dbReference type="CDD" id="cd03801">
    <property type="entry name" value="GT4_PimA-like"/>
    <property type="match status" value="1"/>
</dbReference>
<reference evidence="3" key="1">
    <citation type="journal article" date="2015" name="Genome Announc.">
        <title>Draft Genome Sequence of Bacteroidales Strain TBC1, a Novel Isolate from a Methanogenic Wastewater Treatment System.</title>
        <authorList>
            <person name="Tourlousse D.M."/>
            <person name="Matsuura N."/>
            <person name="Sun L."/>
            <person name="Toyonaga M."/>
            <person name="Kuroda K."/>
            <person name="Ohashi A."/>
            <person name="Cruz R."/>
            <person name="Yamaguchi T."/>
            <person name="Sekiguchi Y."/>
        </authorList>
    </citation>
    <scope>NUCLEOTIDE SEQUENCE [LARGE SCALE GENOMIC DNA]</scope>
    <source>
        <strain evidence="3">TBC1</strain>
    </source>
</reference>
<name>A0A0S7BYH7_9BACT</name>
<dbReference type="Gene3D" id="3.40.50.2000">
    <property type="entry name" value="Glycogen Phosphorylase B"/>
    <property type="match status" value="2"/>
</dbReference>
<feature type="domain" description="Glycosyl transferase family 1" evidence="1">
    <location>
        <begin position="205"/>
        <end position="366"/>
    </location>
</feature>
<dbReference type="PANTHER" id="PTHR12526:SF627">
    <property type="entry name" value="D-RHAMNOSYLTRANSFERASE WBPZ"/>
    <property type="match status" value="1"/>
</dbReference>
<dbReference type="Pfam" id="PF13439">
    <property type="entry name" value="Glyco_transf_4"/>
    <property type="match status" value="1"/>
</dbReference>
<sequence>MIKILFIHHAVGWGGAPINMINIINGLDKSRFSVHVLLLKDSVVSKKLNESKIPYTIARSVFYKKFYKYLGHSEAGYIRWYQILKFFKLAITWLLSNRVYARKELDQFEPDIIHLNSSVLTDWLKPSSKKGKVIIHVQEPFRRGRLDFLYYLLRYQMKQYADHIIAISKDNAERIDIPQKTTVVYNFTKIPNSLLSTGIDSKRLRKVLYLGGAASIKGFYTLVNALGFVEDRILILFAGHYPPNTAKSGFRKHLPWNKKLQKALITMRNSSNAIEVGLIEDTESIIKDCDVLVSPFRIEHFSRPIIEAFACRKVVIGTDVKGMDEIIDHNINGLIIKKNNPRELADAINFLSKNHEIASTFGEKGYIKATMHFSEKNTKQIERIYEKLCKKK</sequence>
<dbReference type="Pfam" id="PF00534">
    <property type="entry name" value="Glycos_transf_1"/>
    <property type="match status" value="1"/>
</dbReference>
<dbReference type="RefSeq" id="WP_062037964.1">
    <property type="nucleotide sequence ID" value="NZ_DF968182.1"/>
</dbReference>
<evidence type="ECO:0000313" key="4">
    <source>
        <dbReference type="Proteomes" id="UP000053091"/>
    </source>
</evidence>
<dbReference type="AlphaFoldDB" id="A0A0S7BYH7"/>
<dbReference type="EMBL" id="DF968182">
    <property type="protein sequence ID" value="GAP42356.1"/>
    <property type="molecule type" value="Genomic_DNA"/>
</dbReference>
<gene>
    <name evidence="3" type="ORF">TBC1_11485</name>
</gene>
<protein>
    <submittedName>
        <fullName evidence="3">Glycosyltransferase</fullName>
    </submittedName>
</protein>
<organism evidence="3">
    <name type="scientific">Lentimicrobium saccharophilum</name>
    <dbReference type="NCBI Taxonomy" id="1678841"/>
    <lineage>
        <taxon>Bacteria</taxon>
        <taxon>Pseudomonadati</taxon>
        <taxon>Bacteroidota</taxon>
        <taxon>Bacteroidia</taxon>
        <taxon>Bacteroidales</taxon>
        <taxon>Lentimicrobiaceae</taxon>
        <taxon>Lentimicrobium</taxon>
    </lineage>
</organism>
<dbReference type="OrthoDB" id="7560678at2"/>
<dbReference type="PANTHER" id="PTHR12526">
    <property type="entry name" value="GLYCOSYLTRANSFERASE"/>
    <property type="match status" value="1"/>
</dbReference>
<feature type="domain" description="Glycosyltransferase subfamily 4-like N-terminal" evidence="2">
    <location>
        <begin position="14"/>
        <end position="187"/>
    </location>
</feature>
<dbReference type="GO" id="GO:0016757">
    <property type="term" value="F:glycosyltransferase activity"/>
    <property type="evidence" value="ECO:0007669"/>
    <property type="project" value="InterPro"/>
</dbReference>
<dbReference type="InterPro" id="IPR001296">
    <property type="entry name" value="Glyco_trans_1"/>
</dbReference>
<dbReference type="InterPro" id="IPR028098">
    <property type="entry name" value="Glyco_trans_4-like_N"/>
</dbReference>
<keyword evidence="4" id="KW-1185">Reference proteome</keyword>
<evidence type="ECO:0000259" key="1">
    <source>
        <dbReference type="Pfam" id="PF00534"/>
    </source>
</evidence>
<evidence type="ECO:0000313" key="3">
    <source>
        <dbReference type="EMBL" id="GAP42356.1"/>
    </source>
</evidence>
<keyword evidence="3" id="KW-0808">Transferase</keyword>
<dbReference type="SUPFAM" id="SSF53756">
    <property type="entry name" value="UDP-Glycosyltransferase/glycogen phosphorylase"/>
    <property type="match status" value="1"/>
</dbReference>
<dbReference type="Proteomes" id="UP000053091">
    <property type="component" value="Unassembled WGS sequence"/>
</dbReference>
<accession>A0A0S7BYH7</accession>
<proteinExistence type="predicted"/>
<dbReference type="STRING" id="1678841.TBC1_11485"/>